<dbReference type="EMBL" id="FOFB01000063">
    <property type="protein sequence ID" value="SER49032.1"/>
    <property type="molecule type" value="Genomic_DNA"/>
</dbReference>
<dbReference type="Proteomes" id="UP000199021">
    <property type="component" value="Unassembled WGS sequence"/>
</dbReference>
<evidence type="ECO:0000313" key="4">
    <source>
        <dbReference type="Proteomes" id="UP000199021"/>
    </source>
</evidence>
<dbReference type="Pfam" id="PF01345">
    <property type="entry name" value="DUF11"/>
    <property type="match status" value="3"/>
</dbReference>
<organism evidence="3 4">
    <name type="scientific">Neolewinella agarilytica</name>
    <dbReference type="NCBI Taxonomy" id="478744"/>
    <lineage>
        <taxon>Bacteria</taxon>
        <taxon>Pseudomonadati</taxon>
        <taxon>Bacteroidota</taxon>
        <taxon>Saprospiria</taxon>
        <taxon>Saprospirales</taxon>
        <taxon>Lewinellaceae</taxon>
        <taxon>Neolewinella</taxon>
    </lineage>
</organism>
<feature type="compositionally biased region" description="Acidic residues" evidence="1">
    <location>
        <begin position="420"/>
        <end position="430"/>
    </location>
</feature>
<feature type="region of interest" description="Disordered" evidence="1">
    <location>
        <begin position="274"/>
        <end position="311"/>
    </location>
</feature>
<dbReference type="PANTHER" id="PTHR34819">
    <property type="entry name" value="LARGE CYSTEINE-RICH PERIPLASMIC PROTEIN OMCB"/>
    <property type="match status" value="1"/>
</dbReference>
<accession>A0A1H9PLD9</accession>
<dbReference type="InParanoid" id="A0A1H9PLD9"/>
<dbReference type="OrthoDB" id="9805017at2"/>
<evidence type="ECO:0000256" key="1">
    <source>
        <dbReference type="SAM" id="MobiDB-lite"/>
    </source>
</evidence>
<dbReference type="InterPro" id="IPR051172">
    <property type="entry name" value="Chlamydia_OmcB"/>
</dbReference>
<evidence type="ECO:0000259" key="2">
    <source>
        <dbReference type="Pfam" id="PF01345"/>
    </source>
</evidence>
<feature type="compositionally biased region" description="Acidic residues" evidence="1">
    <location>
        <begin position="8"/>
        <end position="25"/>
    </location>
</feature>
<feature type="region of interest" description="Disordered" evidence="1">
    <location>
        <begin position="1"/>
        <end position="27"/>
    </location>
</feature>
<keyword evidence="4" id="KW-1185">Reference proteome</keyword>
<dbReference type="InterPro" id="IPR001434">
    <property type="entry name" value="OmcB-like_DUF11"/>
</dbReference>
<dbReference type="PANTHER" id="PTHR34819:SF3">
    <property type="entry name" value="CELL SURFACE PROTEIN"/>
    <property type="match status" value="1"/>
</dbReference>
<feature type="compositionally biased region" description="Acidic residues" evidence="1">
    <location>
        <begin position="151"/>
        <end position="168"/>
    </location>
</feature>
<feature type="domain" description="DUF11" evidence="2">
    <location>
        <begin position="320"/>
        <end position="430"/>
    </location>
</feature>
<feature type="compositionally biased region" description="Acidic residues" evidence="1">
    <location>
        <begin position="437"/>
        <end position="459"/>
    </location>
</feature>
<sequence length="459" mass="47569">SDPTTGPETDEDGDGSGDDDDEDNVDIPVEQVYDLELSKAVTSAGPYQQGSTVEYTLTITNDGSLNAAGIEVTDTPQEGLTFVSSDADGVAVTEVSPTVYTIAALAQGETQTIVLTYTIDATFQGTSLNNAAEITEDDGDDVDSDPTTGPETDEDGDGSGDDDDEDNVDIPVEQVYDLELSKAVTSAGPYQQGSTVEYTLTITNDGSLNAAGIEVTDTPQEGLTFVSSDADGVAVTEVSPTVYTIAALAQGETQTIVLTYTIDATFQGTSLNNAAEITEDDGDDVDSDPTTGPETDEDGDGSGDDDDEDNVDIPVEQVYDLELSKAVTSAGPYTQGSTVEYTLTITNDGSLNAAGIEVTDTPQEGLTFVSSDADGVAVTEVSPTVYTIAALAQGETQTIVLTYTIDATFQGTSLNNAAEITEDDGDDVDSDPTTGPETDEDGDGSGDDDDEDNVDIPVE</sequence>
<feature type="compositionally biased region" description="Acidic residues" evidence="1">
    <location>
        <begin position="294"/>
        <end position="311"/>
    </location>
</feature>
<reference evidence="4" key="1">
    <citation type="submission" date="2016-10" db="EMBL/GenBank/DDBJ databases">
        <authorList>
            <person name="Varghese N."/>
            <person name="Submissions S."/>
        </authorList>
    </citation>
    <scope>NUCLEOTIDE SEQUENCE [LARGE SCALE GENOMIC DNA]</scope>
    <source>
        <strain evidence="4">DSM 24740</strain>
    </source>
</reference>
<dbReference type="Gene3D" id="2.60.40.10">
    <property type="entry name" value="Immunoglobulins"/>
    <property type="match status" value="3"/>
</dbReference>
<feature type="domain" description="DUF11" evidence="2">
    <location>
        <begin position="34"/>
        <end position="144"/>
    </location>
</feature>
<proteinExistence type="predicted"/>
<name>A0A1H9PLD9_9BACT</name>
<feature type="region of interest" description="Disordered" evidence="1">
    <location>
        <begin position="131"/>
        <end position="168"/>
    </location>
</feature>
<feature type="non-terminal residue" evidence="3">
    <location>
        <position position="459"/>
    </location>
</feature>
<dbReference type="InterPro" id="IPR013783">
    <property type="entry name" value="Ig-like_fold"/>
</dbReference>
<feature type="non-terminal residue" evidence="3">
    <location>
        <position position="1"/>
    </location>
</feature>
<feature type="compositionally biased region" description="Acidic residues" evidence="1">
    <location>
        <begin position="134"/>
        <end position="144"/>
    </location>
</feature>
<gene>
    <name evidence="3" type="ORF">SAMN05444359_1631</name>
</gene>
<dbReference type="RefSeq" id="WP_139212089.1">
    <property type="nucleotide sequence ID" value="NZ_FOFB01000063.1"/>
</dbReference>
<feature type="region of interest" description="Disordered" evidence="1">
    <location>
        <begin position="417"/>
        <end position="459"/>
    </location>
</feature>
<protein>
    <submittedName>
        <fullName evidence="3">Conserved repeat domain-containing protein</fullName>
    </submittedName>
</protein>
<feature type="domain" description="DUF11" evidence="2">
    <location>
        <begin position="177"/>
        <end position="287"/>
    </location>
</feature>
<dbReference type="InterPro" id="IPR047589">
    <property type="entry name" value="DUF11_rpt"/>
</dbReference>
<evidence type="ECO:0000313" key="3">
    <source>
        <dbReference type="EMBL" id="SER49032.1"/>
    </source>
</evidence>
<dbReference type="NCBIfam" id="TIGR01451">
    <property type="entry name" value="B_ant_repeat"/>
    <property type="match status" value="3"/>
</dbReference>
<dbReference type="AlphaFoldDB" id="A0A1H9PLD9"/>
<dbReference type="STRING" id="478744.SAMN05444359_1631"/>
<feature type="compositionally biased region" description="Acidic residues" evidence="1">
    <location>
        <begin position="277"/>
        <end position="287"/>
    </location>
</feature>